<dbReference type="InterPro" id="IPR013976">
    <property type="entry name" value="HDOD"/>
</dbReference>
<dbReference type="PANTHER" id="PTHR33525">
    <property type="match status" value="1"/>
</dbReference>
<dbReference type="Proteomes" id="UP001177258">
    <property type="component" value="Unassembled WGS sequence"/>
</dbReference>
<dbReference type="PANTHER" id="PTHR33525:SF3">
    <property type="entry name" value="RIBONUCLEASE Y"/>
    <property type="match status" value="1"/>
</dbReference>
<dbReference type="AlphaFoldDB" id="A0AA90T5T5"/>
<proteinExistence type="predicted"/>
<dbReference type="SUPFAM" id="SSF109604">
    <property type="entry name" value="HD-domain/PDEase-like"/>
    <property type="match status" value="1"/>
</dbReference>
<organism evidence="2 3">
    <name type="scientific">Helicobacter cappadocius</name>
    <dbReference type="NCBI Taxonomy" id="3063998"/>
    <lineage>
        <taxon>Bacteria</taxon>
        <taxon>Pseudomonadati</taxon>
        <taxon>Campylobacterota</taxon>
        <taxon>Epsilonproteobacteria</taxon>
        <taxon>Campylobacterales</taxon>
        <taxon>Helicobacteraceae</taxon>
        <taxon>Helicobacter</taxon>
    </lineage>
</organism>
<comment type="caution">
    <text evidence="2">The sequence shown here is derived from an EMBL/GenBank/DDBJ whole genome shotgun (WGS) entry which is preliminary data.</text>
</comment>
<sequence>MLNKEHCSTLGLAHAILQDPGLSAKILRVVNSVAYGARGEPVSTISRAIVLIGFECVREIATGLLLIQHLTRGKPNNQVVHDNLRRAPQESADRQ</sequence>
<evidence type="ECO:0000313" key="3">
    <source>
        <dbReference type="Proteomes" id="UP001177258"/>
    </source>
</evidence>
<reference evidence="3" key="1">
    <citation type="journal article" date="2024" name="Syst. Appl. Microbiol.">
        <title>Helicobacter cappadocius sp. nov., from lizards: The first psychrotrophic Helicobacter species.</title>
        <authorList>
            <person name="Aydin F."/>
            <person name="Tarhane S."/>
            <person name="Karakaya E."/>
            <person name="Abay S."/>
            <person name="Kayman T."/>
            <person name="Guran O."/>
            <person name="Bozkurt E."/>
            <person name="Uzum N."/>
            <person name="Avci A."/>
            <person name="Olgun K."/>
            <person name="Jablonski D."/>
            <person name="Guran C."/>
            <person name="Burcin Saticioglu I."/>
        </authorList>
    </citation>
    <scope>NUCLEOTIDE SEQUENCE [LARGE SCALE GENOMIC DNA]</scope>
    <source>
        <strain evidence="3">faydin-H76</strain>
    </source>
</reference>
<dbReference type="EMBL" id="JAUYZK010000031">
    <property type="protein sequence ID" value="MDP2539843.1"/>
    <property type="molecule type" value="Genomic_DNA"/>
</dbReference>
<protein>
    <submittedName>
        <fullName evidence="2">HDOD domain-containing protein</fullName>
    </submittedName>
</protein>
<gene>
    <name evidence="2" type="ORF">Q5I06_08685</name>
</gene>
<feature type="domain" description="HDOD" evidence="1">
    <location>
        <begin position="1"/>
        <end position="95"/>
    </location>
</feature>
<evidence type="ECO:0000313" key="2">
    <source>
        <dbReference type="EMBL" id="MDP2539843.1"/>
    </source>
</evidence>
<evidence type="ECO:0000259" key="1">
    <source>
        <dbReference type="PROSITE" id="PS51833"/>
    </source>
</evidence>
<dbReference type="InterPro" id="IPR052340">
    <property type="entry name" value="RNase_Y/CdgJ"/>
</dbReference>
<dbReference type="RefSeq" id="WP_305520947.1">
    <property type="nucleotide sequence ID" value="NZ_JAUYZK010000031.1"/>
</dbReference>
<dbReference type="Pfam" id="PF08668">
    <property type="entry name" value="HDOD"/>
    <property type="match status" value="1"/>
</dbReference>
<name>A0AA90T5T5_9HELI</name>
<dbReference type="PROSITE" id="PS51833">
    <property type="entry name" value="HDOD"/>
    <property type="match status" value="1"/>
</dbReference>
<dbReference type="Gene3D" id="1.10.3210.10">
    <property type="entry name" value="Hypothetical protein af1432"/>
    <property type="match status" value="1"/>
</dbReference>
<accession>A0AA90T5T5</accession>